<proteinExistence type="predicted"/>
<sequence>MANATRAITPERQTSGPLMRLTAAPINRNLQDVHKAARDANSTQTYIDRVRNYIPLEVIAFFIFCNAMIDNGEAPQLLWSGSASPDDFVAVATVLVSLVGVVIYVKTAAERADTGTWKLHAVVSCLAFLVWAYAIGAEALPVLGIPQVPSVSGLLLGTFTLFSGLVVPVRKDDAAGAGGEGAAD</sequence>
<keyword evidence="3" id="KW-1185">Reference proteome</keyword>
<feature type="transmembrane region" description="Helical" evidence="1">
    <location>
        <begin position="148"/>
        <end position="167"/>
    </location>
</feature>
<keyword evidence="1" id="KW-1133">Transmembrane helix</keyword>
<name>A0ABY8QLS9_9RHOB</name>
<feature type="transmembrane region" description="Helical" evidence="1">
    <location>
        <begin position="117"/>
        <end position="136"/>
    </location>
</feature>
<feature type="transmembrane region" description="Helical" evidence="1">
    <location>
        <begin position="89"/>
        <end position="105"/>
    </location>
</feature>
<organism evidence="2 3">
    <name type="scientific">Tropicibacter oceani</name>
    <dbReference type="NCBI Taxonomy" id="3058420"/>
    <lineage>
        <taxon>Bacteria</taxon>
        <taxon>Pseudomonadati</taxon>
        <taxon>Pseudomonadota</taxon>
        <taxon>Alphaproteobacteria</taxon>
        <taxon>Rhodobacterales</taxon>
        <taxon>Roseobacteraceae</taxon>
        <taxon>Tropicibacter</taxon>
    </lineage>
</organism>
<dbReference type="RefSeq" id="WP_282302138.1">
    <property type="nucleotide sequence ID" value="NZ_CP124616.1"/>
</dbReference>
<dbReference type="EMBL" id="CP124616">
    <property type="protein sequence ID" value="WGW05514.1"/>
    <property type="molecule type" value="Genomic_DNA"/>
</dbReference>
<feature type="transmembrane region" description="Helical" evidence="1">
    <location>
        <begin position="52"/>
        <end position="69"/>
    </location>
</feature>
<keyword evidence="1" id="KW-0472">Membrane</keyword>
<protein>
    <submittedName>
        <fullName evidence="2">Uncharacterized protein</fullName>
    </submittedName>
</protein>
<dbReference type="Proteomes" id="UP001241605">
    <property type="component" value="Chromosome"/>
</dbReference>
<evidence type="ECO:0000256" key="1">
    <source>
        <dbReference type="SAM" id="Phobius"/>
    </source>
</evidence>
<keyword evidence="1" id="KW-0812">Transmembrane</keyword>
<reference evidence="2 3" key="1">
    <citation type="submission" date="2023-05" db="EMBL/GenBank/DDBJ databases">
        <title>YMD87, complete Genome.</title>
        <authorList>
            <person name="Zhang J."/>
            <person name="Xu X."/>
        </authorList>
    </citation>
    <scope>NUCLEOTIDE SEQUENCE [LARGE SCALE GENOMIC DNA]</scope>
    <source>
        <strain evidence="2 3">YMD87</strain>
    </source>
</reference>
<accession>A0ABY8QLS9</accession>
<evidence type="ECO:0000313" key="3">
    <source>
        <dbReference type="Proteomes" id="UP001241605"/>
    </source>
</evidence>
<gene>
    <name evidence="2" type="ORF">QF118_08195</name>
</gene>
<evidence type="ECO:0000313" key="2">
    <source>
        <dbReference type="EMBL" id="WGW05514.1"/>
    </source>
</evidence>